<dbReference type="OrthoDB" id="9772924at2"/>
<gene>
    <name evidence="5" type="ORF">DP923_09305</name>
</gene>
<dbReference type="Proteomes" id="UP000251692">
    <property type="component" value="Unassembled WGS sequence"/>
</dbReference>
<dbReference type="SUPFAM" id="SSF53850">
    <property type="entry name" value="Periplasmic binding protein-like II"/>
    <property type="match status" value="1"/>
</dbReference>
<dbReference type="InterPro" id="IPR030678">
    <property type="entry name" value="Peptide/Ni-bd"/>
</dbReference>
<dbReference type="GO" id="GO:0030288">
    <property type="term" value="C:outer membrane-bounded periplasmic space"/>
    <property type="evidence" value="ECO:0007669"/>
    <property type="project" value="UniProtKB-ARBA"/>
</dbReference>
<name>A0A364RH40_9BACT</name>
<dbReference type="EMBL" id="QMDV01000002">
    <property type="protein sequence ID" value="RAU83506.1"/>
    <property type="molecule type" value="Genomic_DNA"/>
</dbReference>
<reference evidence="5 6" key="2">
    <citation type="submission" date="2018-07" db="EMBL/GenBank/DDBJ databases">
        <title>Pontibacter sp. 2b14 genomic sequence and assembly.</title>
        <authorList>
            <person name="Du Z.-J."/>
        </authorList>
    </citation>
    <scope>NUCLEOTIDE SEQUENCE [LARGE SCALE GENOMIC DNA]</scope>
    <source>
        <strain evidence="5 6">2b14</strain>
    </source>
</reference>
<evidence type="ECO:0000256" key="2">
    <source>
        <dbReference type="ARBA" id="ARBA00022448"/>
    </source>
</evidence>
<dbReference type="PANTHER" id="PTHR30290:SF9">
    <property type="entry name" value="OLIGOPEPTIDE-BINDING PROTEIN APPA"/>
    <property type="match status" value="1"/>
</dbReference>
<dbReference type="PIRSF" id="PIRSF002741">
    <property type="entry name" value="MppA"/>
    <property type="match status" value="1"/>
</dbReference>
<dbReference type="InterPro" id="IPR000914">
    <property type="entry name" value="SBP_5_dom"/>
</dbReference>
<comment type="similarity">
    <text evidence="1">Belongs to the bacterial solute-binding protein 5 family.</text>
</comment>
<dbReference type="InterPro" id="IPR039424">
    <property type="entry name" value="SBP_5"/>
</dbReference>
<sequence>MAADPENLNPVSYTKADALQIINLIFQALLTVDLADNTIKPALADALPVIARHDSVTHFTYRLREEASWADGSPVTAKDVAFTLKVMKAPLLHNEQLKPQVAFIQDIVLDAADAKKFTLVCQGFTPEMQLLTGDFFILPAYLFDPKKLLDSYSVTDFTDDLSRLENDTKLKTFATWFNSPDFNRSAALLKGSAGYELENWTTAQYVTLKRKTDWWGNNLRQPVSYVTANPTRISFQIIPDNTTALLALKNKQIDILDNIPAAEFTNLKNNKAVTETYALYTPDAFDLVYAGLNTRQPKFGDKQTRQAIAHLLDINSFIKISQQSYASPTVGPVPPSVKTYYNNGLTPVSFAPAKATQLLTSAGWRITPEGWFRTVNGEKQHLTINLIFRAGNTAFENSALIFQQAAAKAGIPVNVQAIEGSVVSQQVQAHTFDMFFRTLTGNPFFFNFKPLFHTSYSEQGGSNATGFGTTESDRLLDEFIVAESEEKKAALLKRLQAILQEEAAFISLYYQKDRIAIRNKYENLKISGLSPNYDVSAFKIKN</sequence>
<dbReference type="GO" id="GO:0043190">
    <property type="term" value="C:ATP-binding cassette (ABC) transporter complex"/>
    <property type="evidence" value="ECO:0007669"/>
    <property type="project" value="InterPro"/>
</dbReference>
<dbReference type="AlphaFoldDB" id="A0A364RH40"/>
<reference evidence="5 6" key="1">
    <citation type="submission" date="2018-06" db="EMBL/GenBank/DDBJ databases">
        <authorList>
            <person name="Liu Z.-W."/>
        </authorList>
    </citation>
    <scope>NUCLEOTIDE SEQUENCE [LARGE SCALE GENOMIC DNA]</scope>
    <source>
        <strain evidence="5 6">2b14</strain>
    </source>
</reference>
<comment type="caution">
    <text evidence="5">The sequence shown here is derived from an EMBL/GenBank/DDBJ whole genome shotgun (WGS) entry which is preliminary data.</text>
</comment>
<feature type="domain" description="Solute-binding protein family 5" evidence="4">
    <location>
        <begin position="39"/>
        <end position="443"/>
    </location>
</feature>
<keyword evidence="3" id="KW-0732">Signal</keyword>
<organism evidence="5 6">
    <name type="scientific">Pontibacter arcticus</name>
    <dbReference type="NCBI Taxonomy" id="2080288"/>
    <lineage>
        <taxon>Bacteria</taxon>
        <taxon>Pseudomonadati</taxon>
        <taxon>Bacteroidota</taxon>
        <taxon>Cytophagia</taxon>
        <taxon>Cytophagales</taxon>
        <taxon>Hymenobacteraceae</taxon>
        <taxon>Pontibacter</taxon>
    </lineage>
</organism>
<keyword evidence="6" id="KW-1185">Reference proteome</keyword>
<dbReference type="Gene3D" id="3.40.190.10">
    <property type="entry name" value="Periplasmic binding protein-like II"/>
    <property type="match status" value="1"/>
</dbReference>
<dbReference type="GO" id="GO:1904680">
    <property type="term" value="F:peptide transmembrane transporter activity"/>
    <property type="evidence" value="ECO:0007669"/>
    <property type="project" value="TreeGrafter"/>
</dbReference>
<proteinExistence type="inferred from homology"/>
<keyword evidence="2" id="KW-0813">Transport</keyword>
<dbReference type="PANTHER" id="PTHR30290">
    <property type="entry name" value="PERIPLASMIC BINDING COMPONENT OF ABC TRANSPORTER"/>
    <property type="match status" value="1"/>
</dbReference>
<evidence type="ECO:0000259" key="4">
    <source>
        <dbReference type="Pfam" id="PF00496"/>
    </source>
</evidence>
<protein>
    <submittedName>
        <fullName evidence="5">ABC transporter substrate-binding protein</fullName>
    </submittedName>
</protein>
<evidence type="ECO:0000256" key="3">
    <source>
        <dbReference type="ARBA" id="ARBA00022729"/>
    </source>
</evidence>
<accession>A0A364RH40</accession>
<evidence type="ECO:0000256" key="1">
    <source>
        <dbReference type="ARBA" id="ARBA00005695"/>
    </source>
</evidence>
<evidence type="ECO:0000313" key="6">
    <source>
        <dbReference type="Proteomes" id="UP000251692"/>
    </source>
</evidence>
<dbReference type="GO" id="GO:0015833">
    <property type="term" value="P:peptide transport"/>
    <property type="evidence" value="ECO:0007669"/>
    <property type="project" value="TreeGrafter"/>
</dbReference>
<dbReference type="Pfam" id="PF00496">
    <property type="entry name" value="SBP_bac_5"/>
    <property type="match status" value="1"/>
</dbReference>
<dbReference type="Gene3D" id="3.10.105.10">
    <property type="entry name" value="Dipeptide-binding Protein, Domain 3"/>
    <property type="match status" value="1"/>
</dbReference>
<evidence type="ECO:0000313" key="5">
    <source>
        <dbReference type="EMBL" id="RAU83506.1"/>
    </source>
</evidence>